<feature type="compositionally biased region" description="Low complexity" evidence="1">
    <location>
        <begin position="1118"/>
        <end position="1139"/>
    </location>
</feature>
<organism evidence="3">
    <name type="scientific">Laccaria bicolor (strain S238N-H82 / ATCC MYA-4686)</name>
    <name type="common">Bicoloured deceiver</name>
    <name type="synonym">Laccaria laccata var. bicolor</name>
    <dbReference type="NCBI Taxonomy" id="486041"/>
    <lineage>
        <taxon>Eukaryota</taxon>
        <taxon>Fungi</taxon>
        <taxon>Dikarya</taxon>
        <taxon>Basidiomycota</taxon>
        <taxon>Agaricomycotina</taxon>
        <taxon>Agaricomycetes</taxon>
        <taxon>Agaricomycetidae</taxon>
        <taxon>Agaricales</taxon>
        <taxon>Agaricineae</taxon>
        <taxon>Hydnangiaceae</taxon>
        <taxon>Laccaria</taxon>
    </lineage>
</organism>
<dbReference type="PANTHER" id="PTHR33099">
    <property type="entry name" value="FE2OG DIOXYGENASE DOMAIN-CONTAINING PROTEIN"/>
    <property type="match status" value="1"/>
</dbReference>
<feature type="region of interest" description="Disordered" evidence="1">
    <location>
        <begin position="845"/>
        <end position="865"/>
    </location>
</feature>
<feature type="compositionally biased region" description="Low complexity" evidence="1">
    <location>
        <begin position="850"/>
        <end position="860"/>
    </location>
</feature>
<feature type="region of interest" description="Disordered" evidence="1">
    <location>
        <begin position="1"/>
        <end position="22"/>
    </location>
</feature>
<dbReference type="GeneID" id="6078279"/>
<accession>B0DEZ6</accession>
<keyword evidence="3" id="KW-1185">Reference proteome</keyword>
<dbReference type="HOGENOM" id="CLU_007520_1_2_1"/>
<feature type="region of interest" description="Disordered" evidence="1">
    <location>
        <begin position="123"/>
        <end position="147"/>
    </location>
</feature>
<evidence type="ECO:0000256" key="1">
    <source>
        <dbReference type="SAM" id="MobiDB-lite"/>
    </source>
</evidence>
<evidence type="ECO:0000313" key="2">
    <source>
        <dbReference type="EMBL" id="EDR06759.1"/>
    </source>
</evidence>
<feature type="region of interest" description="Disordered" evidence="1">
    <location>
        <begin position="1182"/>
        <end position="1203"/>
    </location>
</feature>
<gene>
    <name evidence="2" type="ORF">LACBIDRAFT_328485</name>
</gene>
<dbReference type="Gene3D" id="2.60.120.620">
    <property type="entry name" value="q2cbj1_9rhob like domain"/>
    <property type="match status" value="1"/>
</dbReference>
<dbReference type="RefSeq" id="XP_001882606.1">
    <property type="nucleotide sequence ID" value="XM_001882571.1"/>
</dbReference>
<name>B0DEZ6_LACBS</name>
<proteinExistence type="predicted"/>
<dbReference type="InParanoid" id="B0DEZ6"/>
<reference evidence="2 3" key="1">
    <citation type="journal article" date="2008" name="Nature">
        <title>The genome of Laccaria bicolor provides insights into mycorrhizal symbiosis.</title>
        <authorList>
            <person name="Martin F."/>
            <person name="Aerts A."/>
            <person name="Ahren D."/>
            <person name="Brun A."/>
            <person name="Danchin E.G.J."/>
            <person name="Duchaussoy F."/>
            <person name="Gibon J."/>
            <person name="Kohler A."/>
            <person name="Lindquist E."/>
            <person name="Pereda V."/>
            <person name="Salamov A."/>
            <person name="Shapiro H.J."/>
            <person name="Wuyts J."/>
            <person name="Blaudez D."/>
            <person name="Buee M."/>
            <person name="Brokstein P."/>
            <person name="Canbaeck B."/>
            <person name="Cohen D."/>
            <person name="Courty P.E."/>
            <person name="Coutinho P.M."/>
            <person name="Delaruelle C."/>
            <person name="Detter J.C."/>
            <person name="Deveau A."/>
            <person name="DiFazio S."/>
            <person name="Duplessis S."/>
            <person name="Fraissinet-Tachet L."/>
            <person name="Lucic E."/>
            <person name="Frey-Klett P."/>
            <person name="Fourrey C."/>
            <person name="Feussner I."/>
            <person name="Gay G."/>
            <person name="Grimwood J."/>
            <person name="Hoegger P.J."/>
            <person name="Jain P."/>
            <person name="Kilaru S."/>
            <person name="Labbe J."/>
            <person name="Lin Y.C."/>
            <person name="Legue V."/>
            <person name="Le Tacon F."/>
            <person name="Marmeisse R."/>
            <person name="Melayah D."/>
            <person name="Montanini B."/>
            <person name="Muratet M."/>
            <person name="Nehls U."/>
            <person name="Niculita-Hirzel H."/>
            <person name="Oudot-Le Secq M.P."/>
            <person name="Peter M."/>
            <person name="Quesneville H."/>
            <person name="Rajashekar B."/>
            <person name="Reich M."/>
            <person name="Rouhier N."/>
            <person name="Schmutz J."/>
            <person name="Yin T."/>
            <person name="Chalot M."/>
            <person name="Henrissat B."/>
            <person name="Kuees U."/>
            <person name="Lucas S."/>
            <person name="Van de Peer Y."/>
            <person name="Podila G.K."/>
            <person name="Polle A."/>
            <person name="Pukkila P.J."/>
            <person name="Richardson P.M."/>
            <person name="Rouze P."/>
            <person name="Sanders I.R."/>
            <person name="Stajich J.E."/>
            <person name="Tunlid A."/>
            <person name="Tuskan G."/>
            <person name="Grigoriev I.V."/>
        </authorList>
    </citation>
    <scope>NUCLEOTIDE SEQUENCE [LARGE SCALE GENOMIC DNA]</scope>
    <source>
        <strain evidence="3">S238N-H82 / ATCC MYA-4686</strain>
    </source>
</reference>
<feature type="compositionally biased region" description="Acidic residues" evidence="1">
    <location>
        <begin position="182"/>
        <end position="208"/>
    </location>
</feature>
<dbReference type="PANTHER" id="PTHR33099:SF7">
    <property type="entry name" value="MYND-TYPE DOMAIN-CONTAINING PROTEIN"/>
    <property type="match status" value="1"/>
</dbReference>
<dbReference type="KEGG" id="lbc:LACBIDRAFT_328485"/>
<feature type="region of interest" description="Disordered" evidence="1">
    <location>
        <begin position="169"/>
        <end position="216"/>
    </location>
</feature>
<feature type="region of interest" description="Disordered" evidence="1">
    <location>
        <begin position="1118"/>
        <end position="1146"/>
    </location>
</feature>
<evidence type="ECO:0000313" key="3">
    <source>
        <dbReference type="Proteomes" id="UP000001194"/>
    </source>
</evidence>
<dbReference type="EMBL" id="DS547107">
    <property type="protein sequence ID" value="EDR06759.1"/>
    <property type="molecule type" value="Genomic_DNA"/>
</dbReference>
<protein>
    <submittedName>
        <fullName evidence="2">Predicted protein</fullName>
    </submittedName>
</protein>
<dbReference type="Proteomes" id="UP000001194">
    <property type="component" value="Unassembled WGS sequence"/>
</dbReference>
<dbReference type="AlphaFoldDB" id="B0DEZ6"/>
<dbReference type="STRING" id="486041.B0DEZ6"/>
<dbReference type="OrthoDB" id="124582at2759"/>
<feature type="region of interest" description="Disordered" evidence="1">
    <location>
        <begin position="62"/>
        <end position="94"/>
    </location>
</feature>
<sequence>MATTSPTSSRPSPLVASASESEIASELLGEAPAPIQPGTSAEAALLAQSPQVMEAAASVATADDTNSALEPSKNECGASNIESGPQGIDPVASNDSLTVTSASAAVPDDANSTLEAINSGLRTSIVESGPEDMAGIDPAVGDASEPNYPPIIYAPVDDQNMETVQPGDGVKWDCPQTNMDYEMGDAENGEDEDDEDDDEDEEDEDEGSSEVSEGGDLIEELDDALSGDFNFKGNAYYSAKLPHAPNPCLSIEGLGMVGLPLSERDAKSIISCSAQAPFGHGERTVVDREVRDTWEIEPSNLKFLNPAWEPYIQNLAMTSVWQGLGVVPYSTLPKCELYKLLLYETGSQSRIMADDFFSFLPHQDTQKADGMFATLIIVLPSLYTGGEVHVTHASKTMVIDLSPNSLLSTCALAWYTDVKHEVKPVTSGYRLALSYNLIHTSPGVPIPSLPNMNSAVNEIRRVLHKWSKDAYEEPPMSTQIVAYLLKHQYSPANFASGAATLKGEDAHKVAHLRPVAEELGYVVCLANLKYTMTGSADDDYGYRSHGGWKRHRYYDDYDEDRGDPSMLEVDDESLTVMNVVDLNGNKLLGPHKLNLDKEWLVPKDPFEGLEPDDKEYEGYMGNGAGQLEYFYHRSVLLILHGEHATETFFSAGGVHYALQRLKMSTAVPPTQEDRKMANLILKSVKPNDKLTLTTIADYSLKWFDPTMWKAVVAASGYSLLTFGTEKCLQAWTAFYFETVRPSFEEMLKRSTRLQDRLQFINSLLAHAPENEKDAVQTWCEVQSTQALGSYDSALVEDIPMILTVAKAGGLSCVSDVILPNLIKKTSTYPFWVAFIKALHENRDDLPASRPAPAETAANGENETETRKQAVNKLIEQCLEAAIPQWEAVVSQPGYPYYGQSQPDTRKIDRIAELVELCILTSYMGPCAKLFVLVLRCKGDSTSKFQKIYIPLIPRLRELLVKTKSDICTSPFLDLMQLFIATYLRDMLGTKTRNNRSQLRKVGCGCEDCNSLDSFMLLDAAEHTFRLAQYRRSHLETRLTNARDLCTYVTVRSGTPHQLVVKKHKEIVEAARWAGRQKQARVFLASIGTDDTIAKIMGGRYADVRRALDGVQPFAVAAGSKAGPSGPSAGSSNAVAGPSATSTTVPATQTMSTANTLPGATSGTSSATAIQALAANVNIAGKKRKKTQNVQLGPVIDLTEGDSS</sequence>